<proteinExistence type="inferred from homology"/>
<evidence type="ECO:0000256" key="8">
    <source>
        <dbReference type="RuleBase" id="RU364150"/>
    </source>
</evidence>
<keyword evidence="10" id="KW-1185">Reference proteome</keyword>
<reference evidence="9 10" key="1">
    <citation type="submission" date="2023-08" db="EMBL/GenBank/DDBJ databases">
        <title>Black Yeasts Isolated from many extreme environments.</title>
        <authorList>
            <person name="Coleine C."/>
            <person name="Stajich J.E."/>
            <person name="Selbmann L."/>
        </authorList>
    </citation>
    <scope>NUCLEOTIDE SEQUENCE [LARGE SCALE GENOMIC DNA]</scope>
    <source>
        <strain evidence="9 10">CCFEE 5910</strain>
    </source>
</reference>
<gene>
    <name evidence="9" type="primary">srb5</name>
    <name evidence="8" type="synonym">MED18</name>
    <name evidence="9" type="ORF">LTR05_001171</name>
</gene>
<organism evidence="9 10">
    <name type="scientific">Lithohypha guttulata</name>
    <dbReference type="NCBI Taxonomy" id="1690604"/>
    <lineage>
        <taxon>Eukaryota</taxon>
        <taxon>Fungi</taxon>
        <taxon>Dikarya</taxon>
        <taxon>Ascomycota</taxon>
        <taxon>Pezizomycotina</taxon>
        <taxon>Eurotiomycetes</taxon>
        <taxon>Chaetothyriomycetidae</taxon>
        <taxon>Chaetothyriales</taxon>
        <taxon>Trichomeriaceae</taxon>
        <taxon>Lithohypha</taxon>
    </lineage>
</organism>
<dbReference type="PANTHER" id="PTHR13321">
    <property type="entry name" value="MEDIATOR OF RNA POLYMERASE II TRANSCRIPTION, SUBUNIT 18"/>
    <property type="match status" value="1"/>
</dbReference>
<comment type="subcellular location">
    <subcellularLocation>
        <location evidence="1 8">Nucleus</location>
    </subcellularLocation>
</comment>
<dbReference type="EMBL" id="JAVRRJ010000001">
    <property type="protein sequence ID" value="KAK5090992.1"/>
    <property type="molecule type" value="Genomic_DNA"/>
</dbReference>
<evidence type="ECO:0000256" key="2">
    <source>
        <dbReference type="ARBA" id="ARBA00009814"/>
    </source>
</evidence>
<dbReference type="GO" id="GO:0016592">
    <property type="term" value="C:mediator complex"/>
    <property type="evidence" value="ECO:0007669"/>
    <property type="project" value="InterPro"/>
</dbReference>
<evidence type="ECO:0000256" key="3">
    <source>
        <dbReference type="ARBA" id="ARBA00019612"/>
    </source>
</evidence>
<evidence type="ECO:0000256" key="7">
    <source>
        <dbReference type="ARBA" id="ARBA00032012"/>
    </source>
</evidence>
<dbReference type="GO" id="GO:0070847">
    <property type="term" value="C:core mediator complex"/>
    <property type="evidence" value="ECO:0007669"/>
    <property type="project" value="TreeGrafter"/>
</dbReference>
<dbReference type="Proteomes" id="UP001309876">
    <property type="component" value="Unassembled WGS sequence"/>
</dbReference>
<keyword evidence="6 8" id="KW-0539">Nucleus</keyword>
<keyword evidence="5 8" id="KW-0804">Transcription</keyword>
<dbReference type="Pfam" id="PF09637">
    <property type="entry name" value="Med18"/>
    <property type="match status" value="1"/>
</dbReference>
<protein>
    <recommendedName>
        <fullName evidence="3 8">Mediator of RNA polymerase II transcription subunit 18</fullName>
    </recommendedName>
    <alternativeName>
        <fullName evidence="7 8">Mediator complex subunit 18</fullName>
    </alternativeName>
</protein>
<dbReference type="GO" id="GO:0003712">
    <property type="term" value="F:transcription coregulator activity"/>
    <property type="evidence" value="ECO:0007669"/>
    <property type="project" value="InterPro"/>
</dbReference>
<comment type="caution">
    <text evidence="9">The sequence shown here is derived from an EMBL/GenBank/DDBJ whole genome shotgun (WGS) entry which is preliminary data.</text>
</comment>
<dbReference type="AlphaFoldDB" id="A0AAN7YET8"/>
<dbReference type="GO" id="GO:0006369">
    <property type="term" value="P:termination of RNA polymerase II transcription"/>
    <property type="evidence" value="ECO:0007669"/>
    <property type="project" value="TreeGrafter"/>
</dbReference>
<evidence type="ECO:0000256" key="6">
    <source>
        <dbReference type="ARBA" id="ARBA00023242"/>
    </source>
</evidence>
<keyword evidence="4 8" id="KW-0805">Transcription regulation</keyword>
<evidence type="ECO:0000313" key="9">
    <source>
        <dbReference type="EMBL" id="KAK5090992.1"/>
    </source>
</evidence>
<dbReference type="GO" id="GO:0006357">
    <property type="term" value="P:regulation of transcription by RNA polymerase II"/>
    <property type="evidence" value="ECO:0007669"/>
    <property type="project" value="InterPro"/>
</dbReference>
<evidence type="ECO:0000256" key="4">
    <source>
        <dbReference type="ARBA" id="ARBA00023015"/>
    </source>
</evidence>
<sequence length="270" mass="30355">MHELSLYGSIPVGNHDHLLQQLAGLTAMQPQAVHEIHVVFKGRQALGLEKVSGTVGGESAGTQQQQQDLQRLRTMLQSGVFYVQLIGSLLPRDNKRSTVTRQGSGENSIGWENQEVEWTFEFKDTPEAAKQSASTRLVSRVKFNQGDMVTFLDMFGFEYVKRYVVEGQRFYHQDTSLFLHRVRRLPAPRDNVSATDISDLPPWAKLPLLDASGTYILQAMVEIVDGNTQELRDRATGQLLALRDTLKSEVTLAQPDRLALDTRVPITRRP</sequence>
<comment type="function">
    <text evidence="8">Component of the Mediator complex, a coactivator involved in the regulated transcription of nearly all RNA polymerase II-dependent genes. Mediator functions as a bridge to convey information from gene-specific regulatory proteins to the basal RNA polymerase II transcription machinery. Mediator is recruited to promoters by direct interactions with regulatory proteins and serves as a scaffold for the assembly of a functional preinitiation complex with RNA polymerase II and the general transcription factors.</text>
</comment>
<comment type="subunit">
    <text evidence="8">Component of the Mediator complex.</text>
</comment>
<evidence type="ECO:0000313" key="10">
    <source>
        <dbReference type="Proteomes" id="UP001309876"/>
    </source>
</evidence>
<name>A0AAN7YET8_9EURO</name>
<dbReference type="PANTHER" id="PTHR13321:SF2">
    <property type="entry name" value="MEDIATOR OF RNA POLYMERASE II TRANSCRIPTION SUBUNIT 18"/>
    <property type="match status" value="1"/>
</dbReference>
<evidence type="ECO:0000256" key="5">
    <source>
        <dbReference type="ARBA" id="ARBA00023163"/>
    </source>
</evidence>
<accession>A0AAN7YET8</accession>
<dbReference type="InterPro" id="IPR019095">
    <property type="entry name" value="Mediator_Med18"/>
</dbReference>
<evidence type="ECO:0000256" key="1">
    <source>
        <dbReference type="ARBA" id="ARBA00004123"/>
    </source>
</evidence>
<keyword evidence="8" id="KW-0010">Activator</keyword>
<comment type="similarity">
    <text evidence="2 8">Belongs to the Mediator complex subunit 18 family.</text>
</comment>
<dbReference type="Gene3D" id="2.40.320.10">
    <property type="entry name" value="Hypothetical Protein Pfu-838710-001"/>
    <property type="match status" value="1"/>
</dbReference>